<dbReference type="InterPro" id="IPR004182">
    <property type="entry name" value="GRAM"/>
</dbReference>
<dbReference type="Pfam" id="PF16016">
    <property type="entry name" value="VASt"/>
    <property type="match status" value="1"/>
</dbReference>
<keyword evidence="3" id="KW-1133">Transmembrane helix</keyword>
<dbReference type="AlphaFoldDB" id="A0AAW1QP61"/>
<dbReference type="CDD" id="cd13220">
    <property type="entry name" value="PH-GRAM_GRAMDC"/>
    <property type="match status" value="1"/>
</dbReference>
<evidence type="ECO:0000313" key="8">
    <source>
        <dbReference type="Proteomes" id="UP001489004"/>
    </source>
</evidence>
<dbReference type="PANTHER" id="PTHR47666:SF1">
    <property type="entry name" value="PROTEIN VASCULAR ASSOCIATED DEATH 1, CHLOROPLASTIC"/>
    <property type="match status" value="1"/>
</dbReference>
<feature type="compositionally biased region" description="Basic residues" evidence="5">
    <location>
        <begin position="131"/>
        <end position="140"/>
    </location>
</feature>
<evidence type="ECO:0000259" key="6">
    <source>
        <dbReference type="PROSITE" id="PS51778"/>
    </source>
</evidence>
<dbReference type="SMART" id="SM00568">
    <property type="entry name" value="GRAM"/>
    <property type="match status" value="1"/>
</dbReference>
<dbReference type="Proteomes" id="UP001489004">
    <property type="component" value="Unassembled WGS sequence"/>
</dbReference>
<keyword evidence="2" id="KW-0812">Transmembrane</keyword>
<dbReference type="InterPro" id="IPR011993">
    <property type="entry name" value="PH-like_dom_sf"/>
</dbReference>
<evidence type="ECO:0000256" key="1">
    <source>
        <dbReference type="ARBA" id="ARBA00004167"/>
    </source>
</evidence>
<reference evidence="7 8" key="1">
    <citation type="journal article" date="2024" name="Nat. Commun.">
        <title>Phylogenomics reveals the evolutionary origins of lichenization in chlorophyte algae.</title>
        <authorList>
            <person name="Puginier C."/>
            <person name="Libourel C."/>
            <person name="Otte J."/>
            <person name="Skaloud P."/>
            <person name="Haon M."/>
            <person name="Grisel S."/>
            <person name="Petersen M."/>
            <person name="Berrin J.G."/>
            <person name="Delaux P.M."/>
            <person name="Dal Grande F."/>
            <person name="Keller J."/>
        </authorList>
    </citation>
    <scope>NUCLEOTIDE SEQUENCE [LARGE SCALE GENOMIC DNA]</scope>
    <source>
        <strain evidence="7 8">SAG 2043</strain>
    </source>
</reference>
<dbReference type="InterPro" id="IPR031968">
    <property type="entry name" value="VASt"/>
</dbReference>
<dbReference type="GO" id="GO:0016020">
    <property type="term" value="C:membrane"/>
    <property type="evidence" value="ECO:0007669"/>
    <property type="project" value="UniProtKB-SubCell"/>
</dbReference>
<comment type="subcellular location">
    <subcellularLocation>
        <location evidence="1">Membrane</location>
        <topology evidence="1">Single-pass membrane protein</topology>
    </subcellularLocation>
</comment>
<feature type="compositionally biased region" description="Polar residues" evidence="5">
    <location>
        <begin position="199"/>
        <end position="213"/>
    </location>
</feature>
<proteinExistence type="predicted"/>
<comment type="caution">
    <text evidence="7">The sequence shown here is derived from an EMBL/GenBank/DDBJ whole genome shotgun (WGS) entry which is preliminary data.</text>
</comment>
<dbReference type="Gene3D" id="2.30.29.30">
    <property type="entry name" value="Pleckstrin-homology domain (PH domain)/Phosphotyrosine-binding domain (PTB)"/>
    <property type="match status" value="1"/>
</dbReference>
<feature type="region of interest" description="Disordered" evidence="5">
    <location>
        <begin position="189"/>
        <end position="246"/>
    </location>
</feature>
<sequence length="527" mass="58614">MYKKAQQPINIVDVFAARCVTRADEMVMDDFHCALQKKLLLQGRMYVFERTVCFHCNLFGYTKDKVIPLEEVTSVRKRKNYGFPNSIEIIWRGKKEFFTSFLSREDAYRLIMCAWHQCSPIARHALETHRPSKGTGHRRSASSPVGVSPRFDGHTAFDAALAMEAPSSEGTKAKCGIHRFSWRSERHLTTGPAAKPDMGNSSGQPSARSSGDGTMSAPEDNMRTFSSDETIPAYTRDSGGYTGDSEAGSVLRMVTQSEDGFGFGDDNNSDNESDSSPDGHRWLAEDTPAPPVAPASHPLVTGTLDCSVVEFCQRFLADQAQFFIDFHESRGDKKVQFSEWRQHAPLGRVRDLQFIAPIKAVIGPSQTHCHQTQRYHLYAGEQLVFETSQVMTDIPYGDHFTVEARWDVTNLPTAPEAHPQVGVKSYVAIPFTKNTVWRRAIEKGAMDQCREAHTALMEHFRRVCKAQQPRPKRPSAMVTTSSPRQAKHVQIAGIEQVSPAGEQQEELSFAPLGQAAACAEANSLPSL</sequence>
<evidence type="ECO:0000256" key="4">
    <source>
        <dbReference type="ARBA" id="ARBA00023136"/>
    </source>
</evidence>
<gene>
    <name evidence="7" type="ORF">WJX72_001963</name>
</gene>
<dbReference type="PANTHER" id="PTHR47666">
    <property type="entry name" value="PROTEIN VASCULAR ASSOCIATED DEATH 1, CHLOROPLASTIC"/>
    <property type="match status" value="1"/>
</dbReference>
<dbReference type="EMBL" id="JALJOR010000002">
    <property type="protein sequence ID" value="KAK9823329.1"/>
    <property type="molecule type" value="Genomic_DNA"/>
</dbReference>
<name>A0AAW1QP61_9CHLO</name>
<organism evidence="7 8">
    <name type="scientific">[Myrmecia] bisecta</name>
    <dbReference type="NCBI Taxonomy" id="41462"/>
    <lineage>
        <taxon>Eukaryota</taxon>
        <taxon>Viridiplantae</taxon>
        <taxon>Chlorophyta</taxon>
        <taxon>core chlorophytes</taxon>
        <taxon>Trebouxiophyceae</taxon>
        <taxon>Trebouxiales</taxon>
        <taxon>Trebouxiaceae</taxon>
        <taxon>Myrmecia</taxon>
    </lineage>
</organism>
<evidence type="ECO:0000313" key="7">
    <source>
        <dbReference type="EMBL" id="KAK9823329.1"/>
    </source>
</evidence>
<feature type="region of interest" description="Disordered" evidence="5">
    <location>
        <begin position="258"/>
        <end position="296"/>
    </location>
</feature>
<dbReference type="PROSITE" id="PS51778">
    <property type="entry name" value="VAST"/>
    <property type="match status" value="1"/>
</dbReference>
<feature type="region of interest" description="Disordered" evidence="5">
    <location>
        <begin position="130"/>
        <end position="150"/>
    </location>
</feature>
<protein>
    <recommendedName>
        <fullName evidence="6">VASt domain-containing protein</fullName>
    </recommendedName>
</protein>
<keyword evidence="4" id="KW-0472">Membrane</keyword>
<keyword evidence="8" id="KW-1185">Reference proteome</keyword>
<feature type="domain" description="VASt" evidence="6">
    <location>
        <begin position="295"/>
        <end position="468"/>
    </location>
</feature>
<accession>A0AAW1QP61</accession>
<evidence type="ECO:0000256" key="5">
    <source>
        <dbReference type="SAM" id="MobiDB-lite"/>
    </source>
</evidence>
<evidence type="ECO:0000256" key="2">
    <source>
        <dbReference type="ARBA" id="ARBA00022692"/>
    </source>
</evidence>
<evidence type="ECO:0000256" key="3">
    <source>
        <dbReference type="ARBA" id="ARBA00022989"/>
    </source>
</evidence>
<dbReference type="Pfam" id="PF02893">
    <property type="entry name" value="GRAM"/>
    <property type="match status" value="1"/>
</dbReference>